<keyword evidence="2" id="KW-1185">Reference proteome</keyword>
<protein>
    <submittedName>
        <fullName evidence="1">RloB family protein</fullName>
    </submittedName>
</protein>
<dbReference type="Proteomes" id="UP001597045">
    <property type="component" value="Unassembled WGS sequence"/>
</dbReference>
<dbReference type="EMBL" id="JBHTIS010000095">
    <property type="protein sequence ID" value="MFD1044651.1"/>
    <property type="molecule type" value="Genomic_DNA"/>
</dbReference>
<sequence length="223" mass="25711">MSRRQPLSAARSLTRRNPCREPRARFLLICEGEVTEPEYFAYVKEALRDHLLVIEISKTHGNPLQLVREAVARSRSAASKARKDRDDHLRYDQIWCVTDVDSHPQLSEAKMLAEKNGVHLAISNPCFELWPLLHIVDRRCQMTSREMQAELRQHMPGYEKSLDCAKLRGHYATARERAMSILKQHERDDNLVDSNPSTNVWQLVDELLCSKQRADGRVTTSPL</sequence>
<accession>A0ABW3M3T6</accession>
<dbReference type="Pfam" id="PF13707">
    <property type="entry name" value="RloB"/>
    <property type="match status" value="1"/>
</dbReference>
<evidence type="ECO:0000313" key="2">
    <source>
        <dbReference type="Proteomes" id="UP001597045"/>
    </source>
</evidence>
<dbReference type="InterPro" id="IPR025591">
    <property type="entry name" value="RloB"/>
</dbReference>
<proteinExistence type="predicted"/>
<reference evidence="2" key="1">
    <citation type="journal article" date="2019" name="Int. J. Syst. Evol. Microbiol.">
        <title>The Global Catalogue of Microorganisms (GCM) 10K type strain sequencing project: providing services to taxonomists for standard genome sequencing and annotation.</title>
        <authorList>
            <consortium name="The Broad Institute Genomics Platform"/>
            <consortium name="The Broad Institute Genome Sequencing Center for Infectious Disease"/>
            <person name="Wu L."/>
            <person name="Ma J."/>
        </authorList>
    </citation>
    <scope>NUCLEOTIDE SEQUENCE [LARGE SCALE GENOMIC DNA]</scope>
    <source>
        <strain evidence="2">JCM 31486</strain>
    </source>
</reference>
<name>A0ABW3M3T6_9PSEU</name>
<organism evidence="1 2">
    <name type="scientific">Kibdelosporangium lantanae</name>
    <dbReference type="NCBI Taxonomy" id="1497396"/>
    <lineage>
        <taxon>Bacteria</taxon>
        <taxon>Bacillati</taxon>
        <taxon>Actinomycetota</taxon>
        <taxon>Actinomycetes</taxon>
        <taxon>Pseudonocardiales</taxon>
        <taxon>Pseudonocardiaceae</taxon>
        <taxon>Kibdelosporangium</taxon>
    </lineage>
</organism>
<comment type="caution">
    <text evidence="1">The sequence shown here is derived from an EMBL/GenBank/DDBJ whole genome shotgun (WGS) entry which is preliminary data.</text>
</comment>
<gene>
    <name evidence="1" type="ORF">ACFQ1S_03095</name>
</gene>
<evidence type="ECO:0000313" key="1">
    <source>
        <dbReference type="EMBL" id="MFD1044651.1"/>
    </source>
</evidence>